<feature type="transmembrane region" description="Helical" evidence="1">
    <location>
        <begin position="239"/>
        <end position="260"/>
    </location>
</feature>
<protein>
    <recommendedName>
        <fullName evidence="2">CAAX prenyl protease 2/Lysostaphin resistance protein A-like domain-containing protein</fullName>
    </recommendedName>
</protein>
<feature type="transmembrane region" description="Helical" evidence="1">
    <location>
        <begin position="12"/>
        <end position="35"/>
    </location>
</feature>
<feature type="transmembrane region" description="Helical" evidence="1">
    <location>
        <begin position="193"/>
        <end position="218"/>
    </location>
</feature>
<dbReference type="InterPro" id="IPR003675">
    <property type="entry name" value="Rce1/LyrA-like_dom"/>
</dbReference>
<dbReference type="InterPro" id="IPR052710">
    <property type="entry name" value="CAAX_protease"/>
</dbReference>
<feature type="domain" description="CAAX prenyl protease 2/Lysostaphin resistance protein A-like" evidence="2">
    <location>
        <begin position="138"/>
        <end position="224"/>
    </location>
</feature>
<dbReference type="AlphaFoldDB" id="A0A1T5AH79"/>
<proteinExistence type="predicted"/>
<dbReference type="RefSeq" id="WP_079588875.1">
    <property type="nucleotide sequence ID" value="NZ_FUYN01000002.1"/>
</dbReference>
<dbReference type="EMBL" id="FUYN01000002">
    <property type="protein sequence ID" value="SKB34361.1"/>
    <property type="molecule type" value="Genomic_DNA"/>
</dbReference>
<dbReference type="Proteomes" id="UP000243406">
    <property type="component" value="Unassembled WGS sequence"/>
</dbReference>
<accession>A0A1T5AH79</accession>
<evidence type="ECO:0000259" key="2">
    <source>
        <dbReference type="Pfam" id="PF02517"/>
    </source>
</evidence>
<sequence length="275" mass="31205">MKKIFSAGMFVLIYLAVYYVFQYTYIIVATTYYYVSDTKLQNLEVMDWLNNKLPSAIVFAAAISFLVYAWIVKASKKKDIFDYCKFNPISLQKTTALVLAGLSLVSLNALVVVGISMLLPEAYEAHVENMMGLTSSGGLWMIFSVGLAAPFIEEVMFRGLITNELDKVMSYKWVLFIQALLFGLYHMNVAQGIYTFILAIFMGLTLHWTNSIWAPMIIHIANNLSSALMSEYIDASSDIVNIGFGIWIGLSLLFILPFTLKYLYKTRSEWTSEEY</sequence>
<keyword evidence="4" id="KW-1185">Reference proteome</keyword>
<evidence type="ECO:0000313" key="3">
    <source>
        <dbReference type="EMBL" id="SKB34361.1"/>
    </source>
</evidence>
<name>A0A1T5AH79_9FIRM</name>
<reference evidence="4" key="1">
    <citation type="submission" date="2017-02" db="EMBL/GenBank/DDBJ databases">
        <authorList>
            <person name="Varghese N."/>
            <person name="Submissions S."/>
        </authorList>
    </citation>
    <scope>NUCLEOTIDE SEQUENCE [LARGE SCALE GENOMIC DNA]</scope>
    <source>
        <strain evidence="4">ATCC 35199</strain>
    </source>
</reference>
<feature type="transmembrane region" description="Helical" evidence="1">
    <location>
        <begin position="139"/>
        <end position="157"/>
    </location>
</feature>
<evidence type="ECO:0000313" key="4">
    <source>
        <dbReference type="Proteomes" id="UP000243406"/>
    </source>
</evidence>
<organism evidence="3 4">
    <name type="scientific">Acetoanaerobium noterae</name>
    <dbReference type="NCBI Taxonomy" id="745369"/>
    <lineage>
        <taxon>Bacteria</taxon>
        <taxon>Bacillati</taxon>
        <taxon>Bacillota</taxon>
        <taxon>Clostridia</taxon>
        <taxon>Peptostreptococcales</taxon>
        <taxon>Filifactoraceae</taxon>
        <taxon>Acetoanaerobium</taxon>
    </lineage>
</organism>
<dbReference type="Pfam" id="PF02517">
    <property type="entry name" value="Rce1-like"/>
    <property type="match status" value="1"/>
</dbReference>
<feature type="transmembrane region" description="Helical" evidence="1">
    <location>
        <begin position="55"/>
        <end position="75"/>
    </location>
</feature>
<keyword evidence="1" id="KW-0472">Membrane</keyword>
<dbReference type="PANTHER" id="PTHR36435:SF1">
    <property type="entry name" value="CAAX AMINO TERMINAL PROTEASE FAMILY PROTEIN"/>
    <property type="match status" value="1"/>
</dbReference>
<feature type="transmembrane region" description="Helical" evidence="1">
    <location>
        <begin position="96"/>
        <end position="119"/>
    </location>
</feature>
<dbReference type="GO" id="GO:0004175">
    <property type="term" value="F:endopeptidase activity"/>
    <property type="evidence" value="ECO:0007669"/>
    <property type="project" value="UniProtKB-ARBA"/>
</dbReference>
<keyword evidence="1" id="KW-0812">Transmembrane</keyword>
<dbReference type="GO" id="GO:0080120">
    <property type="term" value="P:CAAX-box protein maturation"/>
    <property type="evidence" value="ECO:0007669"/>
    <property type="project" value="UniProtKB-ARBA"/>
</dbReference>
<keyword evidence="1" id="KW-1133">Transmembrane helix</keyword>
<evidence type="ECO:0000256" key="1">
    <source>
        <dbReference type="SAM" id="Phobius"/>
    </source>
</evidence>
<gene>
    <name evidence="3" type="ORF">SAMN02745120_0928</name>
</gene>
<dbReference type="OrthoDB" id="4177129at2"/>
<dbReference type="PANTHER" id="PTHR36435">
    <property type="entry name" value="SLR1288 PROTEIN"/>
    <property type="match status" value="1"/>
</dbReference>